<dbReference type="Proteomes" id="UP000032749">
    <property type="component" value="Chromosome"/>
</dbReference>
<proteinExistence type="predicted"/>
<sequence>MPKQQPITNFNISSDQNKYALAASSDPQIWTSFYEENIHIAVWQRTHSMAMDTSINALLALNTFSQLQFSSSIQDVARTLALHMPQFENRETLLEDIILLTDMFACLFDQDAIGLRLRVIDTPMCPRFHVDQIPSRLITTYAGPATEWVPNEFADRSKLGAGNNGFSDEESGLLQPPCHIQSIQTGDVALLKGGGWKGNEDSGLIHRSPNNIDGQKRLLLTLDFA</sequence>
<evidence type="ECO:0000313" key="2">
    <source>
        <dbReference type="Proteomes" id="UP000032749"/>
    </source>
</evidence>
<dbReference type="EMBL" id="FO203512">
    <property type="protein sequence ID" value="CCK74342.1"/>
    <property type="molecule type" value="Genomic_DNA"/>
</dbReference>
<dbReference type="AlphaFoldDB" id="R4YJH2"/>
<reference evidence="1 2" key="1">
    <citation type="journal article" date="2013" name="Nat. Commun.">
        <title>Genome sequence and functional genomic analysis of the oil-degrading bacterium Oleispira antarctica.</title>
        <authorList>
            <person name="Kube M."/>
            <person name="Chernikova T.N."/>
            <person name="Al-Ramahi Y."/>
            <person name="Beloqui A."/>
            <person name="Lopez-Cortez N."/>
            <person name="Guazzaroni M.E."/>
            <person name="Heipieper H.J."/>
            <person name="Klages S."/>
            <person name="Kotsyurbenko O.R."/>
            <person name="Langer I."/>
            <person name="Nechitaylo T.Y."/>
            <person name="Lunsdorf H."/>
            <person name="Fernandez M."/>
            <person name="Juarez S."/>
            <person name="Ciordia S."/>
            <person name="Singer A."/>
            <person name="Kagan O."/>
            <person name="Egorova O."/>
            <person name="Petit P.A."/>
            <person name="Stogios P."/>
            <person name="Kim Y."/>
            <person name="Tchigvintsev A."/>
            <person name="Flick R."/>
            <person name="Denaro R."/>
            <person name="Genovese M."/>
            <person name="Albar J.P."/>
            <person name="Reva O.N."/>
            <person name="Martinez-Gomariz M."/>
            <person name="Tran H."/>
            <person name="Ferrer M."/>
            <person name="Savchenko A."/>
            <person name="Yakunin A.F."/>
            <person name="Yakimov M.M."/>
            <person name="Golyshina O.V."/>
            <person name="Reinhardt R."/>
            <person name="Golyshin P.N."/>
        </authorList>
    </citation>
    <scope>NUCLEOTIDE SEQUENCE [LARGE SCALE GENOMIC DNA]</scope>
</reference>
<dbReference type="STRING" id="698738.OLEAN_C01660"/>
<organism evidence="1 2">
    <name type="scientific">Oleispira antarctica RB-8</name>
    <dbReference type="NCBI Taxonomy" id="698738"/>
    <lineage>
        <taxon>Bacteria</taxon>
        <taxon>Pseudomonadati</taxon>
        <taxon>Pseudomonadota</taxon>
        <taxon>Gammaproteobacteria</taxon>
        <taxon>Oceanospirillales</taxon>
        <taxon>Oceanospirillaceae</taxon>
        <taxon>Oleispira</taxon>
    </lineage>
</organism>
<evidence type="ECO:0008006" key="3">
    <source>
        <dbReference type="Google" id="ProtNLM"/>
    </source>
</evidence>
<dbReference type="PATRIC" id="fig|698738.3.peg.170"/>
<dbReference type="Pfam" id="PF08856">
    <property type="entry name" value="DUF1826"/>
    <property type="match status" value="1"/>
</dbReference>
<protein>
    <recommendedName>
        <fullName evidence="3">Succinylglutamate desuccinylase</fullName>
    </recommendedName>
</protein>
<evidence type="ECO:0000313" key="1">
    <source>
        <dbReference type="EMBL" id="CCK74342.1"/>
    </source>
</evidence>
<dbReference type="KEGG" id="oai:OLEAN_C01660"/>
<gene>
    <name evidence="1" type="ORF">OLEAN_C01660</name>
</gene>
<dbReference type="OrthoDB" id="5342505at2"/>
<dbReference type="HOGENOM" id="CLU_093134_1_0_6"/>
<keyword evidence="2" id="KW-1185">Reference proteome</keyword>
<dbReference type="InterPro" id="IPR014955">
    <property type="entry name" value="DUF1826"/>
</dbReference>
<name>R4YJH2_OLEAN</name>
<accession>R4YJH2</accession>